<dbReference type="AlphaFoldDB" id="A0A2P7QE24"/>
<proteinExistence type="predicted"/>
<sequence>MPSSADAIVEELKSVFPSTREGQFVPMVNSVQGEEPLQVEADFADKDDWTRLLPEWLDAAPNGLASALSFLGDEAIRFYIPAYLAADLMGALRRVDPTFTLVHGFDDMSRDQRVWPRKEETWTGFARARWDGLTQDQATAIVHYLEWRVERDGLDIDHSVAEALAAYWYARAAGLQPDLPTT</sequence>
<gene>
    <name evidence="1" type="ORF">C7I55_27280</name>
</gene>
<comment type="caution">
    <text evidence="1">The sequence shown here is derived from an EMBL/GenBank/DDBJ whole genome shotgun (WGS) entry which is preliminary data.</text>
</comment>
<name>A0A2P7QE24_9SPHN</name>
<evidence type="ECO:0000313" key="1">
    <source>
        <dbReference type="EMBL" id="PSJ36227.1"/>
    </source>
</evidence>
<organism evidence="1 2">
    <name type="scientific">Allosphingosinicella deserti</name>
    <dbReference type="NCBI Taxonomy" id="2116704"/>
    <lineage>
        <taxon>Bacteria</taxon>
        <taxon>Pseudomonadati</taxon>
        <taxon>Pseudomonadota</taxon>
        <taxon>Alphaproteobacteria</taxon>
        <taxon>Sphingomonadales</taxon>
        <taxon>Sphingomonadaceae</taxon>
        <taxon>Allosphingosinicella</taxon>
    </lineage>
</organism>
<dbReference type="EMBL" id="PXYI01000017">
    <property type="protein sequence ID" value="PSJ36227.1"/>
    <property type="molecule type" value="Genomic_DNA"/>
</dbReference>
<protein>
    <submittedName>
        <fullName evidence="1">Uncharacterized protein</fullName>
    </submittedName>
</protein>
<evidence type="ECO:0000313" key="2">
    <source>
        <dbReference type="Proteomes" id="UP000241167"/>
    </source>
</evidence>
<accession>A0A2P7QE24</accession>
<reference evidence="1 2" key="1">
    <citation type="submission" date="2018-03" db="EMBL/GenBank/DDBJ databases">
        <title>The draft genome of Sphingosinicella sp. GL-C-18.</title>
        <authorList>
            <person name="Liu L."/>
            <person name="Li L."/>
            <person name="Liang L."/>
            <person name="Zhang X."/>
            <person name="Wang T."/>
        </authorList>
    </citation>
    <scope>NUCLEOTIDE SEQUENCE [LARGE SCALE GENOMIC DNA]</scope>
    <source>
        <strain evidence="1 2">GL-C-18</strain>
    </source>
</reference>
<dbReference type="Pfam" id="PF20461">
    <property type="entry name" value="DUF6714"/>
    <property type="match status" value="1"/>
</dbReference>
<keyword evidence="2" id="KW-1185">Reference proteome</keyword>
<dbReference type="Proteomes" id="UP000241167">
    <property type="component" value="Unassembled WGS sequence"/>
</dbReference>
<dbReference type="InterPro" id="IPR046560">
    <property type="entry name" value="DUF6714"/>
</dbReference>